<dbReference type="EMBL" id="KN847322">
    <property type="protein sequence ID" value="KIW51391.1"/>
    <property type="molecule type" value="Genomic_DNA"/>
</dbReference>
<dbReference type="Pfam" id="PF00387">
    <property type="entry name" value="PI-PLC-Y"/>
    <property type="match status" value="1"/>
</dbReference>
<keyword evidence="3 7" id="KW-0442">Lipid degradation</keyword>
<evidence type="ECO:0000256" key="2">
    <source>
        <dbReference type="ARBA" id="ARBA00022801"/>
    </source>
</evidence>
<dbReference type="InterPro" id="IPR001711">
    <property type="entry name" value="PLipase_C_Pinositol-sp_Y"/>
</dbReference>
<dbReference type="Pfam" id="PF00168">
    <property type="entry name" value="C2"/>
    <property type="match status" value="1"/>
</dbReference>
<dbReference type="AlphaFoldDB" id="A0A0D2BGQ2"/>
<dbReference type="STRING" id="348802.A0A0D2BGQ2"/>
<dbReference type="InterPro" id="IPR000008">
    <property type="entry name" value="C2_dom"/>
</dbReference>
<dbReference type="PANTHER" id="PTHR10336">
    <property type="entry name" value="PHOSPHOINOSITIDE-SPECIFIC PHOSPHOLIPASE C FAMILY PROTEIN"/>
    <property type="match status" value="1"/>
</dbReference>
<evidence type="ECO:0000259" key="10">
    <source>
        <dbReference type="PROSITE" id="PS50008"/>
    </source>
</evidence>
<feature type="domain" description="C2" evidence="9">
    <location>
        <begin position="490"/>
        <end position="649"/>
    </location>
</feature>
<dbReference type="PROSITE" id="PS50008">
    <property type="entry name" value="PIPLC_Y_DOMAIN"/>
    <property type="match status" value="1"/>
</dbReference>
<dbReference type="SMART" id="SM00148">
    <property type="entry name" value="PLCXc"/>
    <property type="match status" value="1"/>
</dbReference>
<dbReference type="EC" id="3.1.4.11" evidence="7"/>
<dbReference type="Proteomes" id="UP000054342">
    <property type="component" value="Unassembled WGS sequence"/>
</dbReference>
<evidence type="ECO:0000256" key="1">
    <source>
        <dbReference type="ARBA" id="ARBA00001195"/>
    </source>
</evidence>
<dbReference type="InterPro" id="IPR017946">
    <property type="entry name" value="PLC-like_Pdiesterase_TIM-brl"/>
</dbReference>
<name>A0A0D2BGQ2_9EURO</name>
<feature type="region of interest" description="Disordered" evidence="8">
    <location>
        <begin position="132"/>
        <end position="236"/>
    </location>
</feature>
<keyword evidence="5" id="KW-0807">Transducer</keyword>
<comment type="catalytic activity">
    <reaction evidence="1 7">
        <text>a 1,2-diacyl-sn-glycero-3-phospho-(1D-myo-inositol-4,5-bisphosphate) + H2O = 1D-myo-inositol 1,4,5-trisphosphate + a 1,2-diacyl-sn-glycerol + H(+)</text>
        <dbReference type="Rhea" id="RHEA:33179"/>
        <dbReference type="ChEBI" id="CHEBI:15377"/>
        <dbReference type="ChEBI" id="CHEBI:15378"/>
        <dbReference type="ChEBI" id="CHEBI:17815"/>
        <dbReference type="ChEBI" id="CHEBI:58456"/>
        <dbReference type="ChEBI" id="CHEBI:203600"/>
        <dbReference type="EC" id="3.1.4.11"/>
    </reaction>
</comment>
<feature type="compositionally biased region" description="Acidic residues" evidence="8">
    <location>
        <begin position="132"/>
        <end position="145"/>
    </location>
</feature>
<dbReference type="InterPro" id="IPR000909">
    <property type="entry name" value="PLipase_C_PInositol-sp_X_dom"/>
</dbReference>
<evidence type="ECO:0000256" key="8">
    <source>
        <dbReference type="SAM" id="MobiDB-lite"/>
    </source>
</evidence>
<evidence type="ECO:0000256" key="6">
    <source>
        <dbReference type="ARBA" id="ARBA00059664"/>
    </source>
</evidence>
<dbReference type="GO" id="GO:0051209">
    <property type="term" value="P:release of sequestered calcium ion into cytosol"/>
    <property type="evidence" value="ECO:0007669"/>
    <property type="project" value="TreeGrafter"/>
</dbReference>
<evidence type="ECO:0000256" key="3">
    <source>
        <dbReference type="ARBA" id="ARBA00022963"/>
    </source>
</evidence>
<dbReference type="Gene3D" id="2.60.40.150">
    <property type="entry name" value="C2 domain"/>
    <property type="match status" value="1"/>
</dbReference>
<dbReference type="RefSeq" id="XP_013311975.1">
    <property type="nucleotide sequence ID" value="XM_013456521.1"/>
</dbReference>
<dbReference type="FunFam" id="3.20.20.190:FF:000039">
    <property type="entry name" value="Phosphoinositide phospholipase C"/>
    <property type="match status" value="1"/>
</dbReference>
<evidence type="ECO:0000256" key="5">
    <source>
        <dbReference type="ARBA" id="ARBA00023224"/>
    </source>
</evidence>
<keyword evidence="12" id="KW-1185">Reference proteome</keyword>
<dbReference type="GO" id="GO:0004435">
    <property type="term" value="F:phosphatidylinositol-4,5-bisphosphate phospholipase C activity"/>
    <property type="evidence" value="ECO:0007669"/>
    <property type="project" value="UniProtKB-EC"/>
</dbReference>
<comment type="function">
    <text evidence="6">The production of the second messenger molecules diacylglycerol (DAG) and inositol 1,4,5-trisphosphate (IP3) is mediated by activated phosphatidylinositol-specific phospholipase C enzymes.</text>
</comment>
<dbReference type="GO" id="GO:0016042">
    <property type="term" value="P:lipid catabolic process"/>
    <property type="evidence" value="ECO:0007669"/>
    <property type="project" value="UniProtKB-KW"/>
</dbReference>
<dbReference type="HOGENOM" id="CLU_002738_3_0_1"/>
<dbReference type="SUPFAM" id="SSF49562">
    <property type="entry name" value="C2 domain (Calcium/lipid-binding domain, CaLB)"/>
    <property type="match status" value="1"/>
</dbReference>
<proteinExistence type="predicted"/>
<keyword evidence="4 7" id="KW-0443">Lipid metabolism</keyword>
<evidence type="ECO:0000313" key="11">
    <source>
        <dbReference type="EMBL" id="KIW51391.1"/>
    </source>
</evidence>
<sequence length="668" mass="73518">MSRDASATIPPRAAGAGGTLAPEAVTEFLLKPFSEPVLSNLLSAYGKLPAEDRPRYPDVSSFLTCMASDKSSAMSTSTGNDLSYPMSSYFISSSHNTYLSGHQLYGEASVEAYTNVLKRGCRCLEIDVWDGDDSDTSSSDEDDEQVIGSSGRGIDRSNSKASRWNRVKARAARMRSRSRSGSLADASKVPAARDADAPSPQQVPAEKDTPSRQSEPLAQHKKYLSPQPSPALPPKVEPRVLHGYTLTQSVTFRSVCHAIKSFAFVSTDLPLIVSLEVHASLSQQEVMVEIMKEVWSGFLVDLTNVPQDLILPSPQALKKKILIKVKWTPNTETGESNNPLEQVNSPSTDGITEDGNFTSPEKNKKASKVLTALSELGVYTRAYTFKHFSQPEASIPTHVFSLSESKMHSMHADPVHGPALFDHNKNFLLRVFPKGTRINSSNVDPTFHWRQGAQMVALNWQKIDKGMMLNEGMFASTGGWVLKPEGYRCTESSKSSKSMVVPQKQRLNLEITFLAGQRIPVAPDKDAAHASKIKPYVKVQLHVESLGPPGQGKNSNAHPTSHAQTNTYGPEEIDQDMYKWTSSTYRTDSPDFGSERLTWQNVPDVVDELSFLRLKVKDDRSIGRDTLLAWACIRLDRLQSGYRFIHLLNSAGLPSAGALLVHVSKRLD</sequence>
<evidence type="ECO:0000259" key="9">
    <source>
        <dbReference type="PROSITE" id="PS50004"/>
    </source>
</evidence>
<dbReference type="OrthoDB" id="269822at2759"/>
<feature type="region of interest" description="Disordered" evidence="8">
    <location>
        <begin position="544"/>
        <end position="569"/>
    </location>
</feature>
<feature type="domain" description="PI-PLC Y-box" evidence="10">
    <location>
        <begin position="373"/>
        <end position="488"/>
    </location>
</feature>
<dbReference type="GeneID" id="25332026"/>
<dbReference type="CDD" id="cd00275">
    <property type="entry name" value="C2_PLC_like"/>
    <property type="match status" value="1"/>
</dbReference>
<protein>
    <recommendedName>
        <fullName evidence="7">Phosphoinositide phospholipase C</fullName>
        <ecNumber evidence="7">3.1.4.11</ecNumber>
    </recommendedName>
</protein>
<dbReference type="PANTHER" id="PTHR10336:SF82">
    <property type="entry name" value="PHOSPHOINOSITIDE PHOSPHOLIPASE C"/>
    <property type="match status" value="1"/>
</dbReference>
<feature type="compositionally biased region" description="Polar residues" evidence="8">
    <location>
        <begin position="552"/>
        <end position="568"/>
    </location>
</feature>
<accession>A0A0D2BGQ2</accession>
<dbReference type="InterPro" id="IPR001192">
    <property type="entry name" value="PI-PLC_fam"/>
</dbReference>
<dbReference type="PRINTS" id="PR00390">
    <property type="entry name" value="PHPHLIPASEC"/>
</dbReference>
<dbReference type="GO" id="GO:0048015">
    <property type="term" value="P:phosphatidylinositol-mediated signaling"/>
    <property type="evidence" value="ECO:0007669"/>
    <property type="project" value="TreeGrafter"/>
</dbReference>
<gene>
    <name evidence="11" type="ORF">PV05_10118</name>
</gene>
<dbReference type="Pfam" id="PF00388">
    <property type="entry name" value="PI-PLC-X"/>
    <property type="match status" value="1"/>
</dbReference>
<evidence type="ECO:0000256" key="4">
    <source>
        <dbReference type="ARBA" id="ARBA00023098"/>
    </source>
</evidence>
<dbReference type="SMART" id="SM00149">
    <property type="entry name" value="PLCYc"/>
    <property type="match status" value="1"/>
</dbReference>
<dbReference type="Gene3D" id="3.20.20.190">
    <property type="entry name" value="Phosphatidylinositol (PI) phosphodiesterase"/>
    <property type="match status" value="2"/>
</dbReference>
<dbReference type="SUPFAM" id="SSF51695">
    <property type="entry name" value="PLC-like phosphodiesterases"/>
    <property type="match status" value="1"/>
</dbReference>
<dbReference type="PROSITE" id="PS50004">
    <property type="entry name" value="C2"/>
    <property type="match status" value="1"/>
</dbReference>
<organism evidence="11 12">
    <name type="scientific">Exophiala xenobiotica</name>
    <dbReference type="NCBI Taxonomy" id="348802"/>
    <lineage>
        <taxon>Eukaryota</taxon>
        <taxon>Fungi</taxon>
        <taxon>Dikarya</taxon>
        <taxon>Ascomycota</taxon>
        <taxon>Pezizomycotina</taxon>
        <taxon>Eurotiomycetes</taxon>
        <taxon>Chaetothyriomycetidae</taxon>
        <taxon>Chaetothyriales</taxon>
        <taxon>Herpotrichiellaceae</taxon>
        <taxon>Exophiala</taxon>
    </lineage>
</organism>
<dbReference type="InterPro" id="IPR035892">
    <property type="entry name" value="C2_domain_sf"/>
</dbReference>
<reference evidence="11 12" key="1">
    <citation type="submission" date="2015-01" db="EMBL/GenBank/DDBJ databases">
        <title>The Genome Sequence of Exophiala xenobiotica CBS118157.</title>
        <authorList>
            <consortium name="The Broad Institute Genomics Platform"/>
            <person name="Cuomo C."/>
            <person name="de Hoog S."/>
            <person name="Gorbushina A."/>
            <person name="Stielow B."/>
            <person name="Teixiera M."/>
            <person name="Abouelleil A."/>
            <person name="Chapman S.B."/>
            <person name="Priest M."/>
            <person name="Young S.K."/>
            <person name="Wortman J."/>
            <person name="Nusbaum C."/>
            <person name="Birren B."/>
        </authorList>
    </citation>
    <scope>NUCLEOTIDE SEQUENCE [LARGE SCALE GENOMIC DNA]</scope>
    <source>
        <strain evidence="11 12">CBS 118157</strain>
    </source>
</reference>
<dbReference type="SMART" id="SM00239">
    <property type="entry name" value="C2"/>
    <property type="match status" value="1"/>
</dbReference>
<evidence type="ECO:0000256" key="7">
    <source>
        <dbReference type="RuleBase" id="RU361133"/>
    </source>
</evidence>
<dbReference type="PROSITE" id="PS50007">
    <property type="entry name" value="PIPLC_X_DOMAIN"/>
    <property type="match status" value="1"/>
</dbReference>
<dbReference type="FunFam" id="3.20.20.190:FF:000060">
    <property type="entry name" value="Phosphoinositide phospholipase C"/>
    <property type="match status" value="1"/>
</dbReference>
<feature type="compositionally biased region" description="Basic residues" evidence="8">
    <location>
        <begin position="163"/>
        <end position="178"/>
    </location>
</feature>
<evidence type="ECO:0000313" key="12">
    <source>
        <dbReference type="Proteomes" id="UP000054342"/>
    </source>
</evidence>
<keyword evidence="2 7" id="KW-0378">Hydrolase</keyword>